<dbReference type="AlphaFoldDB" id="A0A128FJG0"/>
<evidence type="ECO:0000256" key="1">
    <source>
        <dbReference type="SAM" id="SignalP"/>
    </source>
</evidence>
<name>A0A128FJG0_9GAMM</name>
<dbReference type="PROSITE" id="PS51257">
    <property type="entry name" value="PROKAR_LIPOPROTEIN"/>
    <property type="match status" value="1"/>
</dbReference>
<reference evidence="3" key="1">
    <citation type="submission" date="2016-02" db="EMBL/GenBank/DDBJ databases">
        <authorList>
            <person name="Rodrigo-Torres Lidia"/>
            <person name="Arahal R.David."/>
        </authorList>
    </citation>
    <scope>NUCLEOTIDE SEQUENCE [LARGE SCALE GENOMIC DNA]</scope>
    <source>
        <strain evidence="3">CECT 8713</strain>
    </source>
</reference>
<dbReference type="OrthoDB" id="8913515at2"/>
<dbReference type="RefSeq" id="WP_062714339.1">
    <property type="nucleotide sequence ID" value="NZ_CAWRCI010000065.1"/>
</dbReference>
<protein>
    <submittedName>
        <fullName evidence="2">Uncharacterized protein</fullName>
    </submittedName>
</protein>
<feature type="chain" id="PRO_5007282537" evidence="1">
    <location>
        <begin position="21"/>
        <end position="78"/>
    </location>
</feature>
<dbReference type="EMBL" id="FIZY01000065">
    <property type="protein sequence ID" value="CZF86444.1"/>
    <property type="molecule type" value="Genomic_DNA"/>
</dbReference>
<feature type="signal peptide" evidence="1">
    <location>
        <begin position="1"/>
        <end position="20"/>
    </location>
</feature>
<evidence type="ECO:0000313" key="2">
    <source>
        <dbReference type="EMBL" id="CZF86444.1"/>
    </source>
</evidence>
<sequence>MKKLTLISLLALLMAGCANNTTDYDTMVGADRDEHGCIPSAGYQWCTNTNQCERPWELAEAKGFDNTPERFEAFCADQ</sequence>
<dbReference type="Proteomes" id="UP000073601">
    <property type="component" value="Unassembled WGS sequence"/>
</dbReference>
<accession>A0A128FJG0</accession>
<evidence type="ECO:0000313" key="3">
    <source>
        <dbReference type="Proteomes" id="UP000073601"/>
    </source>
</evidence>
<proteinExistence type="predicted"/>
<organism evidence="2 3">
    <name type="scientific">Grimontia marina</name>
    <dbReference type="NCBI Taxonomy" id="646534"/>
    <lineage>
        <taxon>Bacteria</taxon>
        <taxon>Pseudomonadati</taxon>
        <taxon>Pseudomonadota</taxon>
        <taxon>Gammaproteobacteria</taxon>
        <taxon>Vibrionales</taxon>
        <taxon>Vibrionaceae</taxon>
        <taxon>Grimontia</taxon>
    </lineage>
</organism>
<gene>
    <name evidence="2" type="ORF">GMA8713_04478</name>
</gene>
<keyword evidence="1" id="KW-0732">Signal</keyword>
<keyword evidence="3" id="KW-1185">Reference proteome</keyword>